<organism evidence="2 3">
    <name type="scientific">Algibacter mikhailovii</name>
    <dbReference type="NCBI Taxonomy" id="425498"/>
    <lineage>
        <taxon>Bacteria</taxon>
        <taxon>Pseudomonadati</taxon>
        <taxon>Bacteroidota</taxon>
        <taxon>Flavobacteriia</taxon>
        <taxon>Flavobacteriales</taxon>
        <taxon>Flavobacteriaceae</taxon>
        <taxon>Algibacter</taxon>
    </lineage>
</organism>
<gene>
    <name evidence="2" type="primary">wbyL</name>
    <name evidence="2" type="ORF">GCM10007028_34940</name>
</gene>
<dbReference type="InterPro" id="IPR050834">
    <property type="entry name" value="Glycosyltransf_2"/>
</dbReference>
<dbReference type="Pfam" id="PF00535">
    <property type="entry name" value="Glycos_transf_2"/>
    <property type="match status" value="1"/>
</dbReference>
<comment type="caution">
    <text evidence="2">The sequence shown here is derived from an EMBL/GenBank/DDBJ whole genome shotgun (WGS) entry which is preliminary data.</text>
</comment>
<proteinExistence type="predicted"/>
<evidence type="ECO:0000313" key="2">
    <source>
        <dbReference type="EMBL" id="GGZ93546.1"/>
    </source>
</evidence>
<dbReference type="Gene3D" id="3.90.550.10">
    <property type="entry name" value="Spore Coat Polysaccharide Biosynthesis Protein SpsA, Chain A"/>
    <property type="match status" value="1"/>
</dbReference>
<dbReference type="CDD" id="cd06433">
    <property type="entry name" value="GT_2_WfgS_like"/>
    <property type="match status" value="1"/>
</dbReference>
<feature type="domain" description="Glycosyltransferase 2-like" evidence="1">
    <location>
        <begin position="8"/>
        <end position="146"/>
    </location>
</feature>
<dbReference type="GO" id="GO:0016740">
    <property type="term" value="F:transferase activity"/>
    <property type="evidence" value="ECO:0007669"/>
    <property type="project" value="UniProtKB-KW"/>
</dbReference>
<dbReference type="SUPFAM" id="SSF53448">
    <property type="entry name" value="Nucleotide-diphospho-sugar transferases"/>
    <property type="match status" value="1"/>
</dbReference>
<reference evidence="2" key="2">
    <citation type="submission" date="2020-09" db="EMBL/GenBank/DDBJ databases">
        <authorList>
            <person name="Sun Q."/>
            <person name="Kim S."/>
        </authorList>
    </citation>
    <scope>NUCLEOTIDE SEQUENCE</scope>
    <source>
        <strain evidence="2">KCTC 12710</strain>
    </source>
</reference>
<dbReference type="AlphaFoldDB" id="A0A918VDT8"/>
<dbReference type="EMBL" id="BMWZ01000012">
    <property type="protein sequence ID" value="GGZ93546.1"/>
    <property type="molecule type" value="Genomic_DNA"/>
</dbReference>
<reference evidence="2" key="1">
    <citation type="journal article" date="2014" name="Int. J. Syst. Evol. Microbiol.">
        <title>Complete genome sequence of Corynebacterium casei LMG S-19264T (=DSM 44701T), isolated from a smear-ripened cheese.</title>
        <authorList>
            <consortium name="US DOE Joint Genome Institute (JGI-PGF)"/>
            <person name="Walter F."/>
            <person name="Albersmeier A."/>
            <person name="Kalinowski J."/>
            <person name="Ruckert C."/>
        </authorList>
    </citation>
    <scope>NUCLEOTIDE SEQUENCE</scope>
    <source>
        <strain evidence="2">KCTC 12710</strain>
    </source>
</reference>
<protein>
    <submittedName>
        <fullName evidence="2">Glycosyl transferase</fullName>
    </submittedName>
</protein>
<keyword evidence="2" id="KW-0808">Transferase</keyword>
<name>A0A918VDT8_9FLAO</name>
<dbReference type="InterPro" id="IPR001173">
    <property type="entry name" value="Glyco_trans_2-like"/>
</dbReference>
<evidence type="ECO:0000259" key="1">
    <source>
        <dbReference type="Pfam" id="PF00535"/>
    </source>
</evidence>
<sequence>MSTLMKISIITATYNSLKTLPDVLQSIMSQKYDPIEWIVIDGGSTDGTIDFIKQHQDKISRWVSEDDAGIYDALNKGIRYATGDVIGFLHSDDIFASYNVFNAMSSIFKNTKVDGVYGDLQYINQSNTKIIRHWESCDFQPKLLKQGWMPPHPTLFLRKSVYQKYGHFDLSYSIAADYDFMLRILKDETLTFVYLPEVITKMRFGGASNKSIKNIIQKTKEDYRAITSNKVGNMFSIFRKNTSKIKQFFN</sequence>
<keyword evidence="3" id="KW-1185">Reference proteome</keyword>
<dbReference type="Proteomes" id="UP000636004">
    <property type="component" value="Unassembled WGS sequence"/>
</dbReference>
<accession>A0A918VDT8</accession>
<dbReference type="PANTHER" id="PTHR43685">
    <property type="entry name" value="GLYCOSYLTRANSFERASE"/>
    <property type="match status" value="1"/>
</dbReference>
<dbReference type="InterPro" id="IPR029044">
    <property type="entry name" value="Nucleotide-diphossugar_trans"/>
</dbReference>
<dbReference type="PANTHER" id="PTHR43685:SF2">
    <property type="entry name" value="GLYCOSYLTRANSFERASE 2-LIKE DOMAIN-CONTAINING PROTEIN"/>
    <property type="match status" value="1"/>
</dbReference>
<evidence type="ECO:0000313" key="3">
    <source>
        <dbReference type="Proteomes" id="UP000636004"/>
    </source>
</evidence>